<evidence type="ECO:0000313" key="5">
    <source>
        <dbReference type="EMBL" id="VVD61014.1"/>
    </source>
</evidence>
<dbReference type="Proteomes" id="UP000400981">
    <property type="component" value="Unassembled WGS sequence"/>
</dbReference>
<comment type="similarity">
    <text evidence="1">Belongs to the leucine-binding protein family.</text>
</comment>
<feature type="domain" description="Leucine-binding protein" evidence="4">
    <location>
        <begin position="39"/>
        <end position="376"/>
    </location>
</feature>
<evidence type="ECO:0000256" key="2">
    <source>
        <dbReference type="ARBA" id="ARBA00022729"/>
    </source>
</evidence>
<reference evidence="5 6" key="1">
    <citation type="submission" date="2019-08" db="EMBL/GenBank/DDBJ databases">
        <authorList>
            <person name="Peeters C."/>
        </authorList>
    </citation>
    <scope>NUCLEOTIDE SEQUENCE [LARGE SCALE GENOMIC DNA]</scope>
    <source>
        <strain evidence="5 6">LMG 31012</strain>
    </source>
</reference>
<dbReference type="OrthoDB" id="8934869at2"/>
<dbReference type="PANTHER" id="PTHR30483:SF6">
    <property type="entry name" value="PERIPLASMIC BINDING PROTEIN OF ABC TRANSPORTER FOR NATURAL AMINO ACIDS"/>
    <property type="match status" value="1"/>
</dbReference>
<evidence type="ECO:0000256" key="1">
    <source>
        <dbReference type="ARBA" id="ARBA00010062"/>
    </source>
</evidence>
<accession>A0A5E4RES1</accession>
<dbReference type="EMBL" id="CABPSH010000001">
    <property type="protein sequence ID" value="VVD61014.1"/>
    <property type="molecule type" value="Genomic_DNA"/>
</dbReference>
<dbReference type="Pfam" id="PF13458">
    <property type="entry name" value="Peripla_BP_6"/>
    <property type="match status" value="1"/>
</dbReference>
<organism evidence="5 6">
    <name type="scientific">Pandoraea eparura</name>
    <dbReference type="NCBI Taxonomy" id="2508291"/>
    <lineage>
        <taxon>Bacteria</taxon>
        <taxon>Pseudomonadati</taxon>
        <taxon>Pseudomonadota</taxon>
        <taxon>Betaproteobacteria</taxon>
        <taxon>Burkholderiales</taxon>
        <taxon>Burkholderiaceae</taxon>
        <taxon>Pandoraea</taxon>
    </lineage>
</organism>
<name>A0A5E4RES1_9BURK</name>
<evidence type="ECO:0000256" key="3">
    <source>
        <dbReference type="SAM" id="SignalP"/>
    </source>
</evidence>
<protein>
    <submittedName>
        <fullName evidence="5">ABC transporter permease</fullName>
    </submittedName>
</protein>
<keyword evidence="6" id="KW-1185">Reference proteome</keyword>
<proteinExistence type="inferred from homology"/>
<sequence length="418" mass="45436">MKKHLTGRLRLSSLCIATVTATAAMIASGAAHAGIEGNTVKIGLLTDMSGAFSQFSGQGSVVAAQLAIDDCLAKECKGLKIQLLTADHQNKTDIALSKAREWADVEHVDAYADMVNSAVALAMENLAVQKKKIALFVGGPLSITNENCQPEYAVQWMWDTYSQTAAAIKGLAKPKQGWYFVTVDYAYGLAATAEARKQLDAIGAQTVGESKHPLNTSDMSSQIIAAQQSKADVVAFANSGADAANSIKTASEFQLGAKKQLAAFFPTVYEIKGIGLAQAQGLQFPESFYWDLDDGTRRFSKRFMELYKKGPPSLTHAGVYSSVYHYLKAVVAADSKDPALVMRKMHELPIKDDVVRNATLRADGRMIHDYYYFKVKSPKESKGPWDLYTLQKVLPGEQVFLPASQSQCRALKKSTASR</sequence>
<dbReference type="InterPro" id="IPR028081">
    <property type="entry name" value="Leu-bd"/>
</dbReference>
<dbReference type="InterPro" id="IPR051010">
    <property type="entry name" value="BCAA_transport"/>
</dbReference>
<dbReference type="PANTHER" id="PTHR30483">
    <property type="entry name" value="LEUCINE-SPECIFIC-BINDING PROTEIN"/>
    <property type="match status" value="1"/>
</dbReference>
<feature type="chain" id="PRO_5022884726" evidence="3">
    <location>
        <begin position="34"/>
        <end position="418"/>
    </location>
</feature>
<feature type="signal peptide" evidence="3">
    <location>
        <begin position="1"/>
        <end position="33"/>
    </location>
</feature>
<gene>
    <name evidence="5" type="ORF">PEP31012_00101</name>
</gene>
<dbReference type="AlphaFoldDB" id="A0A5E4RES1"/>
<evidence type="ECO:0000259" key="4">
    <source>
        <dbReference type="Pfam" id="PF13458"/>
    </source>
</evidence>
<dbReference type="Gene3D" id="3.40.50.2300">
    <property type="match status" value="2"/>
</dbReference>
<dbReference type="SUPFAM" id="SSF53822">
    <property type="entry name" value="Periplasmic binding protein-like I"/>
    <property type="match status" value="1"/>
</dbReference>
<dbReference type="CDD" id="cd06327">
    <property type="entry name" value="PBP1_SBP-like"/>
    <property type="match status" value="1"/>
</dbReference>
<dbReference type="RefSeq" id="WP_150587421.1">
    <property type="nucleotide sequence ID" value="NZ_CABPSH010000001.1"/>
</dbReference>
<keyword evidence="2 3" id="KW-0732">Signal</keyword>
<evidence type="ECO:0000313" key="6">
    <source>
        <dbReference type="Proteomes" id="UP000400981"/>
    </source>
</evidence>
<dbReference type="InterPro" id="IPR028082">
    <property type="entry name" value="Peripla_BP_I"/>
</dbReference>